<comment type="caution">
    <text evidence="1">The sequence shown here is derived from an EMBL/GenBank/DDBJ whole genome shotgun (WGS) entry which is preliminary data.</text>
</comment>
<evidence type="ECO:0000313" key="1">
    <source>
        <dbReference type="EMBL" id="GJD77695.1"/>
    </source>
</evidence>
<gene>
    <name evidence="1" type="ORF">NBEOAGPD_0902</name>
</gene>
<dbReference type="EMBL" id="BPQM01000019">
    <property type="protein sequence ID" value="GJD77695.1"/>
    <property type="molecule type" value="Genomic_DNA"/>
</dbReference>
<dbReference type="Proteomes" id="UP001055108">
    <property type="component" value="Unassembled WGS sequence"/>
</dbReference>
<protein>
    <submittedName>
        <fullName evidence="1">Uncharacterized protein</fullName>
    </submittedName>
</protein>
<name>A0AA37HLB4_9HYPH</name>
<organism evidence="1 2">
    <name type="scientific">Methylobacterium gregans</name>
    <dbReference type="NCBI Taxonomy" id="374424"/>
    <lineage>
        <taxon>Bacteria</taxon>
        <taxon>Pseudomonadati</taxon>
        <taxon>Pseudomonadota</taxon>
        <taxon>Alphaproteobacteria</taxon>
        <taxon>Hyphomicrobiales</taxon>
        <taxon>Methylobacteriaceae</taxon>
        <taxon>Methylobacterium</taxon>
    </lineage>
</organism>
<reference evidence="1" key="2">
    <citation type="submission" date="2021-08" db="EMBL/GenBank/DDBJ databases">
        <authorList>
            <person name="Tani A."/>
            <person name="Ola A."/>
            <person name="Ogura Y."/>
            <person name="Katsura K."/>
            <person name="Hayashi T."/>
        </authorList>
    </citation>
    <scope>NUCLEOTIDE SEQUENCE</scope>
    <source>
        <strain evidence="1">NBRC 103626</strain>
    </source>
</reference>
<proteinExistence type="predicted"/>
<dbReference type="AlphaFoldDB" id="A0AA37HLB4"/>
<keyword evidence="2" id="KW-1185">Reference proteome</keyword>
<evidence type="ECO:0000313" key="2">
    <source>
        <dbReference type="Proteomes" id="UP001055108"/>
    </source>
</evidence>
<reference evidence="1" key="1">
    <citation type="journal article" date="2016" name="Front. Microbiol.">
        <title>Genome Sequence of the Piezophilic, Mesophilic Sulfate-Reducing Bacterium Desulfovibrio indicus J2T.</title>
        <authorList>
            <person name="Cao J."/>
            <person name="Maignien L."/>
            <person name="Shao Z."/>
            <person name="Alain K."/>
            <person name="Jebbar M."/>
        </authorList>
    </citation>
    <scope>NUCLEOTIDE SEQUENCE</scope>
    <source>
        <strain evidence="1">NBRC 103626</strain>
    </source>
</reference>
<accession>A0AA37HLB4</accession>
<sequence>MRWARLRISAVAIAIVLQAPELAGAERLNSSTTEARTVLFVRTDPDKLTKNLPAGWAAVPGSGAAKDANLVLILVEGFSQSDADGKPAAYPDKYAVWGTSAKNAQSGAVAFMVMGGMIAPAQGAPGAYGVYRPAKVVMTKTARATEGGPTLVEESWDMTTEGEDRLRLTATYERGLATRARVEPRVSSVAKPDFYRLYKADQVSEFVYSVPSGRKTSRIAFSASGPLFADLFEGAEVMAVAAVPAYHRQIYLPD</sequence>